<dbReference type="EMBL" id="JPMI01000136">
    <property type="protein sequence ID" value="KFA91619.1"/>
    <property type="molecule type" value="Genomic_DNA"/>
</dbReference>
<evidence type="ECO:0000313" key="4">
    <source>
        <dbReference type="Proteomes" id="UP000028547"/>
    </source>
</evidence>
<name>A0A084ST34_9BACT</name>
<comment type="caution">
    <text evidence="3">The sequence shown here is derived from an EMBL/GenBank/DDBJ whole genome shotgun (WGS) entry which is preliminary data.</text>
</comment>
<feature type="compositionally biased region" description="Basic residues" evidence="2">
    <location>
        <begin position="13"/>
        <end position="22"/>
    </location>
</feature>
<sequence length="128" mass="14461">MEQEAVMADKRKGGAGKQKRTVVRRRRTVENTAGRIAVRRDTAPYRSAAMDEHSIQVREQINAALAEARRIREDIEQRIEERLKEDDQGTPGQVISRLRTEAGMHMVKPLGLDARGKVEDKGRAKSSK</sequence>
<evidence type="ECO:0000256" key="2">
    <source>
        <dbReference type="SAM" id="MobiDB-lite"/>
    </source>
</evidence>
<evidence type="ECO:0000313" key="3">
    <source>
        <dbReference type="EMBL" id="KFA91619.1"/>
    </source>
</evidence>
<protein>
    <submittedName>
        <fullName evidence="3">Uncharacterized protein</fullName>
    </submittedName>
</protein>
<dbReference type="AlphaFoldDB" id="A0A084ST34"/>
<proteinExistence type="predicted"/>
<organism evidence="3 4">
    <name type="scientific">Archangium violaceum Cb vi76</name>
    <dbReference type="NCBI Taxonomy" id="1406225"/>
    <lineage>
        <taxon>Bacteria</taxon>
        <taxon>Pseudomonadati</taxon>
        <taxon>Myxococcota</taxon>
        <taxon>Myxococcia</taxon>
        <taxon>Myxococcales</taxon>
        <taxon>Cystobacterineae</taxon>
        <taxon>Archangiaceae</taxon>
        <taxon>Archangium</taxon>
    </lineage>
</organism>
<accession>A0A084ST34</accession>
<feature type="region of interest" description="Disordered" evidence="2">
    <location>
        <begin position="1"/>
        <end position="22"/>
    </location>
</feature>
<keyword evidence="1" id="KW-0175">Coiled coil</keyword>
<reference evidence="3 4" key="1">
    <citation type="submission" date="2014-07" db="EMBL/GenBank/DDBJ databases">
        <title>Draft Genome Sequence of Gephyronic Acid Producer, Cystobacter violaceus Strain Cb vi76.</title>
        <authorList>
            <person name="Stevens D.C."/>
            <person name="Young J."/>
            <person name="Carmichael R."/>
            <person name="Tan J."/>
            <person name="Taylor R.E."/>
        </authorList>
    </citation>
    <scope>NUCLEOTIDE SEQUENCE [LARGE SCALE GENOMIC DNA]</scope>
    <source>
        <strain evidence="3 4">Cb vi76</strain>
    </source>
</reference>
<gene>
    <name evidence="3" type="ORF">Q664_20755</name>
</gene>
<feature type="coiled-coil region" evidence="1">
    <location>
        <begin position="58"/>
        <end position="85"/>
    </location>
</feature>
<evidence type="ECO:0000256" key="1">
    <source>
        <dbReference type="SAM" id="Coils"/>
    </source>
</evidence>
<dbReference type="Proteomes" id="UP000028547">
    <property type="component" value="Unassembled WGS sequence"/>
</dbReference>